<dbReference type="AlphaFoldDB" id="A0A392UK01"/>
<dbReference type="Proteomes" id="UP000265520">
    <property type="component" value="Unassembled WGS sequence"/>
</dbReference>
<sequence>MKLRDAPDEAAQRANDRALLIHPPNRLARCAILSCAARI</sequence>
<protein>
    <submittedName>
        <fullName evidence="1">Uncharacterized protein</fullName>
    </submittedName>
</protein>
<evidence type="ECO:0000313" key="2">
    <source>
        <dbReference type="Proteomes" id="UP000265520"/>
    </source>
</evidence>
<keyword evidence="2" id="KW-1185">Reference proteome</keyword>
<name>A0A392UK01_9FABA</name>
<organism evidence="1 2">
    <name type="scientific">Trifolium medium</name>
    <dbReference type="NCBI Taxonomy" id="97028"/>
    <lineage>
        <taxon>Eukaryota</taxon>
        <taxon>Viridiplantae</taxon>
        <taxon>Streptophyta</taxon>
        <taxon>Embryophyta</taxon>
        <taxon>Tracheophyta</taxon>
        <taxon>Spermatophyta</taxon>
        <taxon>Magnoliopsida</taxon>
        <taxon>eudicotyledons</taxon>
        <taxon>Gunneridae</taxon>
        <taxon>Pentapetalae</taxon>
        <taxon>rosids</taxon>
        <taxon>fabids</taxon>
        <taxon>Fabales</taxon>
        <taxon>Fabaceae</taxon>
        <taxon>Papilionoideae</taxon>
        <taxon>50 kb inversion clade</taxon>
        <taxon>NPAAA clade</taxon>
        <taxon>Hologalegina</taxon>
        <taxon>IRL clade</taxon>
        <taxon>Trifolieae</taxon>
        <taxon>Trifolium</taxon>
    </lineage>
</organism>
<comment type="caution">
    <text evidence="1">The sequence shown here is derived from an EMBL/GenBank/DDBJ whole genome shotgun (WGS) entry which is preliminary data.</text>
</comment>
<reference evidence="1 2" key="1">
    <citation type="journal article" date="2018" name="Front. Plant Sci.">
        <title>Red Clover (Trifolium pratense) and Zigzag Clover (T. medium) - A Picture of Genomic Similarities and Differences.</title>
        <authorList>
            <person name="Dluhosova J."/>
            <person name="Istvanek J."/>
            <person name="Nedelnik J."/>
            <person name="Repkova J."/>
        </authorList>
    </citation>
    <scope>NUCLEOTIDE SEQUENCE [LARGE SCALE GENOMIC DNA]</scope>
    <source>
        <strain evidence="2">cv. 10/8</strain>
        <tissue evidence="1">Leaf</tissue>
    </source>
</reference>
<evidence type="ECO:0000313" key="1">
    <source>
        <dbReference type="EMBL" id="MCI73959.1"/>
    </source>
</evidence>
<accession>A0A392UK01</accession>
<proteinExistence type="predicted"/>
<dbReference type="EMBL" id="LXQA010850096">
    <property type="protein sequence ID" value="MCI73959.1"/>
    <property type="molecule type" value="Genomic_DNA"/>
</dbReference>